<evidence type="ECO:0000313" key="3">
    <source>
        <dbReference type="Proteomes" id="UP000305709"/>
    </source>
</evidence>
<keyword evidence="1" id="KW-1133">Transmembrane helix</keyword>
<gene>
    <name evidence="2" type="ORF">FHG71_00415</name>
</gene>
<accession>A0A5C4NQH3</accession>
<keyword evidence="1" id="KW-0812">Transmembrane</keyword>
<sequence>MTDAPDRPWLLTREAPEPLPRVLMGLFGLPPLWGAWDLVVRPWPAALTAAGLPALLMGLVALGLGTALLGAALLAPEREVHVDPLRREIRDSGRVRGLGSLDRRTPFDAVEEVAVLRDRATDGPDRLQLVLRLRGRRRPLVLMSRPIEARAEIEALAARLRAALQP</sequence>
<evidence type="ECO:0000313" key="2">
    <source>
        <dbReference type="EMBL" id="TNC74639.1"/>
    </source>
</evidence>
<dbReference type="Proteomes" id="UP000305709">
    <property type="component" value="Unassembled WGS sequence"/>
</dbReference>
<feature type="transmembrane region" description="Helical" evidence="1">
    <location>
        <begin position="52"/>
        <end position="75"/>
    </location>
</feature>
<keyword evidence="3" id="KW-1185">Reference proteome</keyword>
<keyword evidence="1" id="KW-0472">Membrane</keyword>
<proteinExistence type="predicted"/>
<reference evidence="2 3" key="1">
    <citation type="submission" date="2019-06" db="EMBL/GenBank/DDBJ databases">
        <authorList>
            <person name="Jiang L."/>
        </authorList>
    </citation>
    <scope>NUCLEOTIDE SEQUENCE [LARGE SCALE GENOMIC DNA]</scope>
    <source>
        <strain evidence="2 3">YIM 48858</strain>
    </source>
</reference>
<dbReference type="EMBL" id="VDFV01000001">
    <property type="protein sequence ID" value="TNC74639.1"/>
    <property type="molecule type" value="Genomic_DNA"/>
</dbReference>
<protein>
    <submittedName>
        <fullName evidence="2">Uncharacterized protein</fullName>
    </submittedName>
</protein>
<organism evidence="2 3">
    <name type="scientific">Rubellimicrobium roseum</name>
    <dbReference type="NCBI Taxonomy" id="687525"/>
    <lineage>
        <taxon>Bacteria</taxon>
        <taxon>Pseudomonadati</taxon>
        <taxon>Pseudomonadota</taxon>
        <taxon>Alphaproteobacteria</taxon>
        <taxon>Rhodobacterales</taxon>
        <taxon>Roseobacteraceae</taxon>
        <taxon>Rubellimicrobium</taxon>
    </lineage>
</organism>
<comment type="caution">
    <text evidence="2">The sequence shown here is derived from an EMBL/GenBank/DDBJ whole genome shotgun (WGS) entry which is preliminary data.</text>
</comment>
<dbReference type="RefSeq" id="WP_139079633.1">
    <property type="nucleotide sequence ID" value="NZ_VDFV01000001.1"/>
</dbReference>
<dbReference type="AlphaFoldDB" id="A0A5C4NQH3"/>
<name>A0A5C4NQH3_9RHOB</name>
<evidence type="ECO:0000256" key="1">
    <source>
        <dbReference type="SAM" id="Phobius"/>
    </source>
</evidence>